<dbReference type="EMBL" id="AOIS01000026">
    <property type="protein sequence ID" value="ELZ20476.1"/>
    <property type="molecule type" value="Genomic_DNA"/>
</dbReference>
<reference evidence="2 3" key="1">
    <citation type="journal article" date="2014" name="PLoS Genet.">
        <title>Phylogenetically driven sequencing of extremely halophilic archaea reveals strategies for static and dynamic osmo-response.</title>
        <authorList>
            <person name="Becker E.A."/>
            <person name="Seitzer P.M."/>
            <person name="Tritt A."/>
            <person name="Larsen D."/>
            <person name="Krusor M."/>
            <person name="Yao A.I."/>
            <person name="Wu D."/>
            <person name="Madern D."/>
            <person name="Eisen J.A."/>
            <person name="Darling A.E."/>
            <person name="Facciotti M.T."/>
        </authorList>
    </citation>
    <scope>NUCLEOTIDE SEQUENCE [LARGE SCALE GENOMIC DNA]</scope>
    <source>
        <strain evidence="2 3">JCM 13891</strain>
    </source>
</reference>
<organism evidence="2 3">
    <name type="scientific">Haloterrigena salina JCM 13891</name>
    <dbReference type="NCBI Taxonomy" id="1227488"/>
    <lineage>
        <taxon>Archaea</taxon>
        <taxon>Methanobacteriati</taxon>
        <taxon>Methanobacteriota</taxon>
        <taxon>Stenosarchaea group</taxon>
        <taxon>Halobacteria</taxon>
        <taxon>Halobacteriales</taxon>
        <taxon>Natrialbaceae</taxon>
        <taxon>Haloterrigena</taxon>
    </lineage>
</organism>
<protein>
    <submittedName>
        <fullName evidence="2">Uncharacterized protein</fullName>
    </submittedName>
</protein>
<gene>
    <name evidence="2" type="ORF">C477_06566</name>
</gene>
<comment type="caution">
    <text evidence="2">The sequence shown here is derived from an EMBL/GenBank/DDBJ whole genome shotgun (WGS) entry which is preliminary data.</text>
</comment>
<feature type="transmembrane region" description="Helical" evidence="1">
    <location>
        <begin position="50"/>
        <end position="71"/>
    </location>
</feature>
<keyword evidence="1" id="KW-1133">Transmembrane helix</keyword>
<dbReference type="AlphaFoldDB" id="M0CB09"/>
<name>M0CB09_9EURY</name>
<keyword evidence="3" id="KW-1185">Reference proteome</keyword>
<proteinExistence type="predicted"/>
<evidence type="ECO:0000256" key="1">
    <source>
        <dbReference type="SAM" id="Phobius"/>
    </source>
</evidence>
<dbReference type="eggNOG" id="ENOG502N5E1">
    <property type="taxonomic scope" value="Archaea"/>
</dbReference>
<keyword evidence="1" id="KW-0812">Transmembrane</keyword>
<evidence type="ECO:0000313" key="3">
    <source>
        <dbReference type="Proteomes" id="UP000011657"/>
    </source>
</evidence>
<dbReference type="PATRIC" id="fig|1227488.3.peg.1290"/>
<feature type="transmembrane region" description="Helical" evidence="1">
    <location>
        <begin position="21"/>
        <end position="44"/>
    </location>
</feature>
<accession>M0CB09</accession>
<sequence length="83" mass="8754">MERNAARDRYVPRSTWTTMSCETLSALTTVLALAFAASLLTASIGAPEDVVTIAVATVGIVAVGLTLARLFTRFEANGLPVLE</sequence>
<evidence type="ECO:0000313" key="2">
    <source>
        <dbReference type="EMBL" id="ELZ20476.1"/>
    </source>
</evidence>
<dbReference type="Proteomes" id="UP000011657">
    <property type="component" value="Unassembled WGS sequence"/>
</dbReference>
<keyword evidence="1" id="KW-0472">Membrane</keyword>